<organism evidence="1 2">
    <name type="scientific">Dethiosulfovibrio peptidovorans DSM 11002</name>
    <dbReference type="NCBI Taxonomy" id="469381"/>
    <lineage>
        <taxon>Bacteria</taxon>
        <taxon>Thermotogati</taxon>
        <taxon>Synergistota</taxon>
        <taxon>Synergistia</taxon>
        <taxon>Synergistales</taxon>
        <taxon>Dethiosulfovibrionaceae</taxon>
        <taxon>Dethiosulfovibrio</taxon>
    </lineage>
</organism>
<dbReference type="PaxDb" id="469381-Dpep_0046"/>
<protein>
    <submittedName>
        <fullName evidence="1">Uncharacterized protein</fullName>
    </submittedName>
</protein>
<accession>D2Z2C2</accession>
<dbReference type="EMBL" id="ABTR02000001">
    <property type="protein sequence ID" value="EFC90078.1"/>
    <property type="molecule type" value="Genomic_DNA"/>
</dbReference>
<dbReference type="Proteomes" id="UP000006427">
    <property type="component" value="Unassembled WGS sequence"/>
</dbReference>
<evidence type="ECO:0000313" key="2">
    <source>
        <dbReference type="Proteomes" id="UP000006427"/>
    </source>
</evidence>
<sequence>MKSKCEELEKELEVYLTEALRGGIGVDTSIFAPAVELFKCLREEEP</sequence>
<dbReference type="RefSeq" id="WP_005658535.1">
    <property type="nucleotide sequence ID" value="NZ_ABTR02000001.1"/>
</dbReference>
<gene>
    <name evidence="1" type="ORF">Dpep_0046</name>
</gene>
<evidence type="ECO:0000313" key="1">
    <source>
        <dbReference type="EMBL" id="EFC90078.1"/>
    </source>
</evidence>
<keyword evidence="2" id="KW-1185">Reference proteome</keyword>
<proteinExistence type="predicted"/>
<comment type="caution">
    <text evidence="1">The sequence shown here is derived from an EMBL/GenBank/DDBJ whole genome shotgun (WGS) entry which is preliminary data.</text>
</comment>
<dbReference type="STRING" id="469381.Dpep_0046"/>
<reference evidence="1 2" key="1">
    <citation type="journal article" date="2010" name="Stand. Genomic Sci.">
        <title>Permanent draft genome sequence of Dethiosulfovibrio peptidovorans type strain (SEBR 4207).</title>
        <authorList>
            <person name="Labutti K."/>
            <person name="Mayilraj S."/>
            <person name="Clum A."/>
            <person name="Lucas S."/>
            <person name="Glavina Del Rio T."/>
            <person name="Nolan M."/>
            <person name="Tice H."/>
            <person name="Cheng J.F."/>
            <person name="Pitluck S."/>
            <person name="Liolios K."/>
            <person name="Ivanova N."/>
            <person name="Mavromatis K."/>
            <person name="Mikhailova N."/>
            <person name="Pati A."/>
            <person name="Goodwin L."/>
            <person name="Chen A."/>
            <person name="Palaniappan K."/>
            <person name="Land M."/>
            <person name="Hauser L."/>
            <person name="Chang Y.J."/>
            <person name="Jeffries C.D."/>
            <person name="Rohde M."/>
            <person name="Spring S."/>
            <person name="Goker M."/>
            <person name="Woyke T."/>
            <person name="Bristow J."/>
            <person name="Eisen J.A."/>
            <person name="Markowitz V."/>
            <person name="Hugenholtz P."/>
            <person name="Kyrpides N.C."/>
            <person name="Klenk H.P."/>
            <person name="Lapidus A."/>
        </authorList>
    </citation>
    <scope>NUCLEOTIDE SEQUENCE [LARGE SCALE GENOMIC DNA]</scope>
    <source>
        <strain evidence="1 2">DSM 11002</strain>
    </source>
</reference>
<name>D2Z2C2_9BACT</name>
<dbReference type="AlphaFoldDB" id="D2Z2C2"/>